<keyword evidence="6" id="KW-0813">Transport</keyword>
<evidence type="ECO:0000259" key="19">
    <source>
        <dbReference type="Pfam" id="PF00361"/>
    </source>
</evidence>
<evidence type="ECO:0000256" key="18">
    <source>
        <dbReference type="RuleBase" id="RU003403"/>
    </source>
</evidence>
<proteinExistence type="inferred from homology"/>
<sequence length="337" mass="40238">MLKLYKILFFNMMIFGTLISISAYSWFSMWMGLEINLLSIIPLLNSVKNIYSSEASLKYFITQVLASLILIFSIIMMLMNTEFIAPELNSSYLLMLNSALMIKLGAAPFHFWFPEVMEGLNWMNCLILLTWQKIAPMILIMNLEYNFNFLLMIILFSLIISIFMSFNQMSLRKIMTFSSINHISWMISAMLISFSIWLIYFSIYMIITFNIIMIFYIFNIYYFNQINNFLNFNKNLKFFLMMNFMSLGGLPPFLGFFSKWIVINWLILNNYFIMIFFLIIFTLIMLYIYIRMMMNSLILMIYESKIHIKKINNFLLLILNFFMLMSLILCTFMFSIF</sequence>
<keyword evidence="15 18" id="KW-0496">Mitochondrion</keyword>
<keyword evidence="12 18" id="KW-1133">Transmembrane helix</keyword>
<keyword evidence="13 18" id="KW-0520">NAD</keyword>
<dbReference type="PANTHER" id="PTHR46552:SF1">
    <property type="entry name" value="NADH-UBIQUINONE OXIDOREDUCTASE CHAIN 2"/>
    <property type="match status" value="1"/>
</dbReference>
<evidence type="ECO:0000256" key="6">
    <source>
        <dbReference type="ARBA" id="ARBA00022448"/>
    </source>
</evidence>
<keyword evidence="11 18" id="KW-0249">Electron transport</keyword>
<comment type="subcellular location">
    <subcellularLocation>
        <location evidence="2 18">Mitochondrion inner membrane</location>
        <topology evidence="2 18">Multi-pass membrane protein</topology>
    </subcellularLocation>
</comment>
<evidence type="ECO:0000256" key="13">
    <source>
        <dbReference type="ARBA" id="ARBA00023027"/>
    </source>
</evidence>
<evidence type="ECO:0000256" key="9">
    <source>
        <dbReference type="ARBA" id="ARBA00022792"/>
    </source>
</evidence>
<feature type="transmembrane region" description="Helical" evidence="18">
    <location>
        <begin position="149"/>
        <end position="167"/>
    </location>
</feature>
<protein>
    <recommendedName>
        <fullName evidence="5 18">NADH-ubiquinone oxidoreductase chain 2</fullName>
        <ecNumber evidence="4 18">7.1.1.2</ecNumber>
    </recommendedName>
</protein>
<geneLocation type="mitochondrion" evidence="20"/>
<evidence type="ECO:0000256" key="12">
    <source>
        <dbReference type="ARBA" id="ARBA00022989"/>
    </source>
</evidence>
<comment type="function">
    <text evidence="1">Core subunit of the mitochondrial membrane respiratory chain NADH dehydrogenase (Complex I) that is believed to belong to the minimal assembly required for catalysis. Complex I functions in the transfer of electrons from NADH to the respiratory chain. The immediate electron acceptor for the enzyme is believed to be ubiquinone.</text>
</comment>
<dbReference type="InterPro" id="IPR001750">
    <property type="entry name" value="ND/Mrp_TM"/>
</dbReference>
<evidence type="ECO:0000256" key="7">
    <source>
        <dbReference type="ARBA" id="ARBA00022660"/>
    </source>
</evidence>
<keyword evidence="14 18" id="KW-0830">Ubiquinone</keyword>
<keyword evidence="16 18" id="KW-0472">Membrane</keyword>
<keyword evidence="8 18" id="KW-0812">Transmembrane</keyword>
<evidence type="ECO:0000256" key="17">
    <source>
        <dbReference type="ARBA" id="ARBA00049551"/>
    </source>
</evidence>
<evidence type="ECO:0000256" key="4">
    <source>
        <dbReference type="ARBA" id="ARBA00012944"/>
    </source>
</evidence>
<evidence type="ECO:0000256" key="3">
    <source>
        <dbReference type="ARBA" id="ARBA00007012"/>
    </source>
</evidence>
<evidence type="ECO:0000313" key="20">
    <source>
        <dbReference type="EMBL" id="ARH54637.1"/>
    </source>
</evidence>
<evidence type="ECO:0000256" key="10">
    <source>
        <dbReference type="ARBA" id="ARBA00022967"/>
    </source>
</evidence>
<dbReference type="GO" id="GO:0005743">
    <property type="term" value="C:mitochondrial inner membrane"/>
    <property type="evidence" value="ECO:0007669"/>
    <property type="project" value="UniProtKB-SubCell"/>
</dbReference>
<name>A0A343C3P4_9CUCU</name>
<feature type="domain" description="NADH:quinone oxidoreductase/Mrp antiporter transmembrane" evidence="19">
    <location>
        <begin position="23"/>
        <end position="282"/>
    </location>
</feature>
<feature type="transmembrane region" description="Helical" evidence="18">
    <location>
        <begin position="311"/>
        <end position="336"/>
    </location>
</feature>
<evidence type="ECO:0000256" key="5">
    <source>
        <dbReference type="ARBA" id="ARBA00021008"/>
    </source>
</evidence>
<evidence type="ECO:0000256" key="8">
    <source>
        <dbReference type="ARBA" id="ARBA00022692"/>
    </source>
</evidence>
<evidence type="ECO:0000256" key="14">
    <source>
        <dbReference type="ARBA" id="ARBA00023075"/>
    </source>
</evidence>
<dbReference type="InterPro" id="IPR050175">
    <property type="entry name" value="Complex_I_Subunit_2"/>
</dbReference>
<accession>A0A343C3P4</accession>
<dbReference type="GO" id="GO:0008137">
    <property type="term" value="F:NADH dehydrogenase (ubiquinone) activity"/>
    <property type="evidence" value="ECO:0007669"/>
    <property type="project" value="UniProtKB-EC"/>
</dbReference>
<dbReference type="EC" id="7.1.1.2" evidence="4 18"/>
<keyword evidence="9 18" id="KW-0999">Mitochondrion inner membrane</keyword>
<evidence type="ECO:0000256" key="11">
    <source>
        <dbReference type="ARBA" id="ARBA00022982"/>
    </source>
</evidence>
<dbReference type="PANTHER" id="PTHR46552">
    <property type="entry name" value="NADH-UBIQUINONE OXIDOREDUCTASE CHAIN 2"/>
    <property type="match status" value="1"/>
</dbReference>
<dbReference type="AlphaFoldDB" id="A0A343C3P4"/>
<dbReference type="GO" id="GO:0006120">
    <property type="term" value="P:mitochondrial electron transport, NADH to ubiquinone"/>
    <property type="evidence" value="ECO:0007669"/>
    <property type="project" value="InterPro"/>
</dbReference>
<feature type="transmembrane region" description="Helical" evidence="18">
    <location>
        <begin position="91"/>
        <end position="113"/>
    </location>
</feature>
<comment type="catalytic activity">
    <reaction evidence="17 18">
        <text>a ubiquinone + NADH + 5 H(+)(in) = a ubiquinol + NAD(+) + 4 H(+)(out)</text>
        <dbReference type="Rhea" id="RHEA:29091"/>
        <dbReference type="Rhea" id="RHEA-COMP:9565"/>
        <dbReference type="Rhea" id="RHEA-COMP:9566"/>
        <dbReference type="ChEBI" id="CHEBI:15378"/>
        <dbReference type="ChEBI" id="CHEBI:16389"/>
        <dbReference type="ChEBI" id="CHEBI:17976"/>
        <dbReference type="ChEBI" id="CHEBI:57540"/>
        <dbReference type="ChEBI" id="CHEBI:57945"/>
        <dbReference type="EC" id="7.1.1.2"/>
    </reaction>
</comment>
<feature type="transmembrane region" description="Helical" evidence="18">
    <location>
        <begin position="179"/>
        <end position="197"/>
    </location>
</feature>
<dbReference type="PRINTS" id="PR01436">
    <property type="entry name" value="NADHDHGNASE2"/>
</dbReference>
<comment type="similarity">
    <text evidence="3 18">Belongs to the complex I subunit 2 family.</text>
</comment>
<keyword evidence="10 18" id="KW-1278">Translocase</keyword>
<feature type="transmembrane region" description="Helical" evidence="18">
    <location>
        <begin position="244"/>
        <end position="265"/>
    </location>
</feature>
<evidence type="ECO:0000256" key="1">
    <source>
        <dbReference type="ARBA" id="ARBA00003257"/>
    </source>
</evidence>
<dbReference type="Pfam" id="PF00361">
    <property type="entry name" value="Proton_antipo_M"/>
    <property type="match status" value="1"/>
</dbReference>
<reference evidence="20" key="1">
    <citation type="submission" date="2016-04" db="EMBL/GenBank/DDBJ databases">
        <title>Mitochondria of beetle species.</title>
        <authorList>
            <person name="Hunter A."/>
            <person name="Moriniere J."/>
            <person name="Tang P."/>
            <person name="Linard B."/>
            <person name="Crampton-Platt A."/>
            <person name="Vogler A.P."/>
        </authorList>
    </citation>
    <scope>NUCLEOTIDE SEQUENCE</scope>
</reference>
<feature type="transmembrane region" description="Helical" evidence="18">
    <location>
        <begin position="7"/>
        <end position="24"/>
    </location>
</feature>
<keyword evidence="7 18" id="KW-0679">Respiratory chain</keyword>
<evidence type="ECO:0000256" key="2">
    <source>
        <dbReference type="ARBA" id="ARBA00004448"/>
    </source>
</evidence>
<feature type="transmembrane region" description="Helical" evidence="18">
    <location>
        <begin position="59"/>
        <end position="79"/>
    </location>
</feature>
<dbReference type="InterPro" id="IPR003917">
    <property type="entry name" value="NADH_UbQ_OxRdtase_chain2"/>
</dbReference>
<evidence type="ECO:0000256" key="16">
    <source>
        <dbReference type="ARBA" id="ARBA00023136"/>
    </source>
</evidence>
<dbReference type="EMBL" id="KX087342">
    <property type="protein sequence ID" value="ARH54637.1"/>
    <property type="molecule type" value="Genomic_DNA"/>
</dbReference>
<feature type="transmembrane region" description="Helical" evidence="18">
    <location>
        <begin position="203"/>
        <end position="223"/>
    </location>
</feature>
<comment type="function">
    <text evidence="18">Core subunit of the mitochondrial membrane respiratory chain NADH dehydrogenase (Complex I) which catalyzes electron transfer from NADH through the respiratory chain, using ubiquinone as an electron acceptor. Essential for the catalytic activity and assembly of complex I.</text>
</comment>
<organism evidence="20">
    <name type="scientific">Schizotus pectinicornis</name>
    <dbReference type="NCBI Taxonomy" id="351686"/>
    <lineage>
        <taxon>Eukaryota</taxon>
        <taxon>Metazoa</taxon>
        <taxon>Ecdysozoa</taxon>
        <taxon>Arthropoda</taxon>
        <taxon>Hexapoda</taxon>
        <taxon>Insecta</taxon>
        <taxon>Pterygota</taxon>
        <taxon>Neoptera</taxon>
        <taxon>Endopterygota</taxon>
        <taxon>Coleoptera</taxon>
        <taxon>Polyphaga</taxon>
        <taxon>Cucujiformia</taxon>
        <taxon>Pyrochroidae</taxon>
        <taxon>Schizotus</taxon>
    </lineage>
</organism>
<gene>
    <name evidence="20" type="primary">nad2</name>
</gene>
<feature type="transmembrane region" description="Helical" evidence="18">
    <location>
        <begin position="271"/>
        <end position="290"/>
    </location>
</feature>
<evidence type="ECO:0000256" key="15">
    <source>
        <dbReference type="ARBA" id="ARBA00023128"/>
    </source>
</evidence>